<comment type="catalytic activity">
    <reaction evidence="8">
        <text>L-glutamate + ATP = L-glutamyl 5-phosphate + ADP</text>
        <dbReference type="Rhea" id="RHEA:14877"/>
        <dbReference type="ChEBI" id="CHEBI:29985"/>
        <dbReference type="ChEBI" id="CHEBI:30616"/>
        <dbReference type="ChEBI" id="CHEBI:58274"/>
        <dbReference type="ChEBI" id="CHEBI:456216"/>
        <dbReference type="EC" id="2.7.2.11"/>
    </reaction>
</comment>
<comment type="function">
    <text evidence="8">Catalyzes the transfer of a phosphate group to glutamate to form L-glutamate 5-phosphate.</text>
</comment>
<feature type="binding site" evidence="8">
    <location>
        <position position="130"/>
    </location>
    <ligand>
        <name>substrate</name>
    </ligand>
</feature>
<dbReference type="HAMAP" id="MF_00456">
    <property type="entry name" value="ProB"/>
    <property type="match status" value="1"/>
</dbReference>
<keyword evidence="6 8" id="KW-0418">Kinase</keyword>
<reference evidence="11" key="1">
    <citation type="journal article" date="2014" name="Genome Announc.">
        <title>Complete Genome Sequence of Campylobacter iguaniorum Strain 1485ET, Isolated from a Bearded Dragon (Pogona vitticeps).</title>
        <authorList>
            <person name="Gilbert M.J."/>
            <person name="Miller W.G."/>
            <person name="Yee E."/>
            <person name="Kik M."/>
            <person name="Wagenaar J.A."/>
            <person name="Duim B."/>
        </authorList>
    </citation>
    <scope>NUCLEOTIDE SEQUENCE [LARGE SCALE GENOMIC DNA]</scope>
    <source>
        <strain evidence="11">1485E</strain>
    </source>
</reference>
<dbReference type="UniPathway" id="UPA00098">
    <property type="reaction ID" value="UER00359"/>
</dbReference>
<dbReference type="PROSITE" id="PS00902">
    <property type="entry name" value="GLUTAMATE_5_KINASE"/>
    <property type="match status" value="1"/>
</dbReference>
<dbReference type="FunFam" id="3.40.1160.10:FF:000006">
    <property type="entry name" value="Glutamate 5-kinase"/>
    <property type="match status" value="1"/>
</dbReference>
<keyword evidence="2 8" id="KW-0028">Amino-acid biosynthesis</keyword>
<keyword evidence="4 8" id="KW-0808">Transferase</keyword>
<dbReference type="STRING" id="1244531.CIG2463D_1678"/>
<feature type="binding site" evidence="8">
    <location>
        <begin position="204"/>
        <end position="210"/>
    </location>
    <ligand>
        <name>ATP</name>
        <dbReference type="ChEBI" id="CHEBI:30616"/>
    </ligand>
</feature>
<keyword evidence="3 8" id="KW-0641">Proline biosynthesis</keyword>
<dbReference type="PIRSF" id="PIRSF000729">
    <property type="entry name" value="GK"/>
    <property type="match status" value="1"/>
</dbReference>
<protein>
    <recommendedName>
        <fullName evidence="8">Glutamate 5-kinase</fullName>
        <ecNumber evidence="8">2.7.2.11</ecNumber>
    </recommendedName>
    <alternativeName>
        <fullName evidence="8">Gamma-glutamyl kinase</fullName>
        <shortName evidence="8">GK</shortName>
    </alternativeName>
</protein>
<dbReference type="InterPro" id="IPR005715">
    <property type="entry name" value="Glu_5kinase/COase_Synthase"/>
</dbReference>
<comment type="pathway">
    <text evidence="8">Amino-acid biosynthesis; L-proline biosynthesis; L-glutamate 5-semialdehyde from L-glutamate: step 1/2.</text>
</comment>
<dbReference type="PRINTS" id="PR00474">
    <property type="entry name" value="GLU5KINASE"/>
</dbReference>
<dbReference type="HOGENOM" id="CLU_025400_0_0_7"/>
<organism evidence="10 11">
    <name type="scientific">Campylobacter iguaniorum</name>
    <dbReference type="NCBI Taxonomy" id="1244531"/>
    <lineage>
        <taxon>Bacteria</taxon>
        <taxon>Pseudomonadati</taxon>
        <taxon>Campylobacterota</taxon>
        <taxon>Epsilonproteobacteria</taxon>
        <taxon>Campylobacterales</taxon>
        <taxon>Campylobacteraceae</taxon>
        <taxon>Campylobacter</taxon>
    </lineage>
</organism>
<keyword evidence="1 8" id="KW-0963">Cytoplasm</keyword>
<dbReference type="InterPro" id="IPR011529">
    <property type="entry name" value="Glu_5kinase"/>
</dbReference>
<evidence type="ECO:0000313" key="10">
    <source>
        <dbReference type="EMBL" id="AII15308.1"/>
    </source>
</evidence>
<feature type="binding site" evidence="8">
    <location>
        <position position="142"/>
    </location>
    <ligand>
        <name>substrate</name>
    </ligand>
</feature>
<evidence type="ECO:0000313" key="11">
    <source>
        <dbReference type="Proteomes" id="UP000028486"/>
    </source>
</evidence>
<dbReference type="PANTHER" id="PTHR43654:SF3">
    <property type="entry name" value="GLUTAMATE 5-KINASE"/>
    <property type="match status" value="1"/>
</dbReference>
<dbReference type="eggNOG" id="COG0263">
    <property type="taxonomic scope" value="Bacteria"/>
</dbReference>
<dbReference type="Gene3D" id="3.40.1160.10">
    <property type="entry name" value="Acetylglutamate kinase-like"/>
    <property type="match status" value="1"/>
</dbReference>
<dbReference type="GO" id="GO:0004349">
    <property type="term" value="F:glutamate 5-kinase activity"/>
    <property type="evidence" value="ECO:0007669"/>
    <property type="project" value="UniProtKB-UniRule"/>
</dbReference>
<dbReference type="InterPro" id="IPR001048">
    <property type="entry name" value="Asp/Glu/Uridylate_kinase"/>
</dbReference>
<dbReference type="Proteomes" id="UP000028486">
    <property type="component" value="Chromosome"/>
</dbReference>
<gene>
    <name evidence="8 10" type="primary">proB</name>
    <name evidence="10" type="ORF">CIG1485E_1485</name>
</gene>
<dbReference type="AlphaFoldDB" id="A0A076FCD3"/>
<dbReference type="SUPFAM" id="SSF53633">
    <property type="entry name" value="Carbamate kinase-like"/>
    <property type="match status" value="1"/>
</dbReference>
<keyword evidence="7 8" id="KW-0067">ATP-binding</keyword>
<dbReference type="GO" id="GO:0005829">
    <property type="term" value="C:cytosol"/>
    <property type="evidence" value="ECO:0007669"/>
    <property type="project" value="TreeGrafter"/>
</dbReference>
<dbReference type="InterPro" id="IPR019797">
    <property type="entry name" value="Glutamate_5-kinase_CS"/>
</dbReference>
<evidence type="ECO:0000256" key="2">
    <source>
        <dbReference type="ARBA" id="ARBA00022605"/>
    </source>
</evidence>
<dbReference type="RefSeq" id="WP_038455082.1">
    <property type="nucleotide sequence ID" value="NZ_CP009043.1"/>
</dbReference>
<feature type="domain" description="Aspartate/glutamate/uridylate kinase" evidence="9">
    <location>
        <begin position="2"/>
        <end position="225"/>
    </location>
</feature>
<evidence type="ECO:0000256" key="8">
    <source>
        <dbReference type="HAMAP-Rule" id="MF_00456"/>
    </source>
</evidence>
<dbReference type="NCBIfam" id="TIGR01027">
    <property type="entry name" value="proB"/>
    <property type="match status" value="1"/>
</dbReference>
<evidence type="ECO:0000256" key="4">
    <source>
        <dbReference type="ARBA" id="ARBA00022679"/>
    </source>
</evidence>
<dbReference type="Pfam" id="PF00696">
    <property type="entry name" value="AA_kinase"/>
    <property type="match status" value="1"/>
</dbReference>
<dbReference type="PATRIC" id="fig|1244531.5.peg.1685"/>
<feature type="binding site" evidence="8">
    <location>
        <position position="45"/>
    </location>
    <ligand>
        <name>substrate</name>
    </ligand>
</feature>
<dbReference type="EMBL" id="CP009043">
    <property type="protein sequence ID" value="AII15308.1"/>
    <property type="molecule type" value="Genomic_DNA"/>
</dbReference>
<dbReference type="GO" id="GO:0055129">
    <property type="term" value="P:L-proline biosynthetic process"/>
    <property type="evidence" value="ECO:0007669"/>
    <property type="project" value="UniProtKB-UniRule"/>
</dbReference>
<dbReference type="InterPro" id="IPR041739">
    <property type="entry name" value="G5K_ProB"/>
</dbReference>
<dbReference type="InterPro" id="IPR036393">
    <property type="entry name" value="AceGlu_kinase-like_sf"/>
</dbReference>
<dbReference type="InterPro" id="IPR001057">
    <property type="entry name" value="Glu/AcGlu_kinase"/>
</dbReference>
<evidence type="ECO:0000256" key="3">
    <source>
        <dbReference type="ARBA" id="ARBA00022650"/>
    </source>
</evidence>
<comment type="subcellular location">
    <subcellularLocation>
        <location evidence="8">Cytoplasm</location>
    </subcellularLocation>
</comment>
<dbReference type="GO" id="GO:0005524">
    <property type="term" value="F:ATP binding"/>
    <property type="evidence" value="ECO:0007669"/>
    <property type="project" value="UniProtKB-KW"/>
</dbReference>
<feature type="binding site" evidence="8">
    <location>
        <position position="7"/>
    </location>
    <ligand>
        <name>ATP</name>
        <dbReference type="ChEBI" id="CHEBI:30616"/>
    </ligand>
</feature>
<sequence>MKRIVIKVGSHVISDDHTISEKRVAGLCEFLSDLSDKFEVILVSSGAISTGQTKLDLPRTTVINKQILSAIGQPYLMEIYSRTLAKWDKKAAQLLLSAADFDSRKKTNHALNVVNGLLANKIIPIINENDAVAISEILYGDNDRLSSSVAFYFDADLLVILSDIDGYYDSDPRTNKNAKIRPVVHELSQEEQENRSEVGSSHGTGGITTKLQAAAFLMQNGKDMFLASGFDLSVAREFLLNDNQIGGTIFKGKK</sequence>
<dbReference type="EC" id="2.7.2.11" evidence="8"/>
<dbReference type="KEGG" id="caj:CIG1485E_1485"/>
<evidence type="ECO:0000256" key="7">
    <source>
        <dbReference type="ARBA" id="ARBA00022840"/>
    </source>
</evidence>
<name>A0A076FCD3_9BACT</name>
<keyword evidence="5 8" id="KW-0547">Nucleotide-binding</keyword>
<proteinExistence type="inferred from homology"/>
<evidence type="ECO:0000256" key="5">
    <source>
        <dbReference type="ARBA" id="ARBA00022741"/>
    </source>
</evidence>
<accession>A0A076FCD3</accession>
<dbReference type="OrthoDB" id="9804434at2"/>
<feature type="binding site" evidence="8">
    <location>
        <begin position="162"/>
        <end position="163"/>
    </location>
    <ligand>
        <name>ATP</name>
        <dbReference type="ChEBI" id="CHEBI:30616"/>
    </ligand>
</feature>
<keyword evidence="11" id="KW-1185">Reference proteome</keyword>
<evidence type="ECO:0000256" key="6">
    <source>
        <dbReference type="ARBA" id="ARBA00022777"/>
    </source>
</evidence>
<dbReference type="CDD" id="cd04242">
    <property type="entry name" value="AAK_G5K_ProB"/>
    <property type="match status" value="1"/>
</dbReference>
<evidence type="ECO:0000259" key="9">
    <source>
        <dbReference type="Pfam" id="PF00696"/>
    </source>
</evidence>
<evidence type="ECO:0000256" key="1">
    <source>
        <dbReference type="ARBA" id="ARBA00022490"/>
    </source>
</evidence>
<comment type="similarity">
    <text evidence="8">Belongs to the glutamate 5-kinase family.</text>
</comment>
<dbReference type="PANTHER" id="PTHR43654">
    <property type="entry name" value="GLUTAMATE 5-KINASE"/>
    <property type="match status" value="1"/>
</dbReference>